<keyword evidence="1" id="KW-0812">Transmembrane</keyword>
<name>A0A6G0Q8I0_9STRA</name>
<dbReference type="EMBL" id="QXFY01004840">
    <property type="protein sequence ID" value="KAE9275117.1"/>
    <property type="molecule type" value="Genomic_DNA"/>
</dbReference>
<accession>A0A6G0Q8I0</accession>
<organism evidence="2 3">
    <name type="scientific">Phytophthora fragariae</name>
    <dbReference type="NCBI Taxonomy" id="53985"/>
    <lineage>
        <taxon>Eukaryota</taxon>
        <taxon>Sar</taxon>
        <taxon>Stramenopiles</taxon>
        <taxon>Oomycota</taxon>
        <taxon>Peronosporomycetes</taxon>
        <taxon>Peronosporales</taxon>
        <taxon>Peronosporaceae</taxon>
        <taxon>Phytophthora</taxon>
    </lineage>
</organism>
<dbReference type="AlphaFoldDB" id="A0A6G0Q8I0"/>
<keyword evidence="1" id="KW-1133">Transmembrane helix</keyword>
<evidence type="ECO:0000256" key="1">
    <source>
        <dbReference type="SAM" id="Phobius"/>
    </source>
</evidence>
<keyword evidence="1" id="KW-0472">Membrane</keyword>
<feature type="transmembrane region" description="Helical" evidence="1">
    <location>
        <begin position="102"/>
        <end position="120"/>
    </location>
</feature>
<comment type="caution">
    <text evidence="2">The sequence shown here is derived from an EMBL/GenBank/DDBJ whole genome shotgun (WGS) entry which is preliminary data.</text>
</comment>
<evidence type="ECO:0000313" key="2">
    <source>
        <dbReference type="EMBL" id="KAE9275117.1"/>
    </source>
</evidence>
<gene>
    <name evidence="2" type="ORF">PF008_g29425</name>
</gene>
<sequence>MAAGLAAGFFTTGFFGAGFEEAVTFFAFRVAFGEAGVFFAFALAAATLGFLEAGFFASPASFACFFEAGVFFASSVSFAGFLEADAAFTTSGSPECFLEAGAGGFSSMSLGVGASAWVLMGPTARRASGAGRTMIRVSVVMPSGPCRVRVCSEERELPNEAVLVFPLDSPLGKVLPVWVREGVMGQDWPVSFSRKRDVL</sequence>
<dbReference type="Proteomes" id="UP000486351">
    <property type="component" value="Unassembled WGS sequence"/>
</dbReference>
<feature type="transmembrane region" description="Helical" evidence="1">
    <location>
        <begin position="62"/>
        <end position="82"/>
    </location>
</feature>
<feature type="transmembrane region" description="Helical" evidence="1">
    <location>
        <begin position="26"/>
        <end position="50"/>
    </location>
</feature>
<evidence type="ECO:0000313" key="3">
    <source>
        <dbReference type="Proteomes" id="UP000486351"/>
    </source>
</evidence>
<proteinExistence type="predicted"/>
<reference evidence="2 3" key="1">
    <citation type="submission" date="2018-09" db="EMBL/GenBank/DDBJ databases">
        <title>Genomic investigation of the strawberry pathogen Phytophthora fragariae indicates pathogenicity is determined by transcriptional variation in three key races.</title>
        <authorList>
            <person name="Adams T.M."/>
            <person name="Armitage A.D."/>
            <person name="Sobczyk M.K."/>
            <person name="Bates H.J."/>
            <person name="Dunwell J.M."/>
            <person name="Nellist C.F."/>
            <person name="Harrison R.J."/>
        </authorList>
    </citation>
    <scope>NUCLEOTIDE SEQUENCE [LARGE SCALE GENOMIC DNA]</scope>
    <source>
        <strain evidence="2 3">NOV-77</strain>
    </source>
</reference>
<protein>
    <submittedName>
        <fullName evidence="2">Uncharacterized protein</fullName>
    </submittedName>
</protein>